<feature type="coiled-coil region" evidence="1">
    <location>
        <begin position="123"/>
        <end position="157"/>
    </location>
</feature>
<reference evidence="3 4" key="1">
    <citation type="journal article" date="2024" name="IMA Fungus">
        <title>Apiospora arundinis, a panoply of carbohydrate-active enzymes and secondary metabolites.</title>
        <authorList>
            <person name="Sorensen T."/>
            <person name="Petersen C."/>
            <person name="Muurmann A.T."/>
            <person name="Christiansen J.V."/>
            <person name="Brundto M.L."/>
            <person name="Overgaard C.K."/>
            <person name="Boysen A.T."/>
            <person name="Wollenberg R.D."/>
            <person name="Larsen T.O."/>
            <person name="Sorensen J.L."/>
            <person name="Nielsen K.L."/>
            <person name="Sondergaard T.E."/>
        </authorList>
    </citation>
    <scope>NUCLEOTIDE SEQUENCE [LARGE SCALE GENOMIC DNA]</scope>
    <source>
        <strain evidence="3 4">AAU 773</strain>
    </source>
</reference>
<organism evidence="3 4">
    <name type="scientific">Apiospora arundinis</name>
    <dbReference type="NCBI Taxonomy" id="335852"/>
    <lineage>
        <taxon>Eukaryota</taxon>
        <taxon>Fungi</taxon>
        <taxon>Dikarya</taxon>
        <taxon>Ascomycota</taxon>
        <taxon>Pezizomycotina</taxon>
        <taxon>Sordariomycetes</taxon>
        <taxon>Xylariomycetidae</taxon>
        <taxon>Amphisphaeriales</taxon>
        <taxon>Apiosporaceae</taxon>
        <taxon>Apiospora</taxon>
    </lineage>
</organism>
<protein>
    <submittedName>
        <fullName evidence="3">Uncharacterized protein</fullName>
    </submittedName>
</protein>
<evidence type="ECO:0000313" key="3">
    <source>
        <dbReference type="EMBL" id="KAK8852239.1"/>
    </source>
</evidence>
<feature type="region of interest" description="Disordered" evidence="2">
    <location>
        <begin position="1"/>
        <end position="102"/>
    </location>
</feature>
<evidence type="ECO:0000256" key="1">
    <source>
        <dbReference type="SAM" id="Coils"/>
    </source>
</evidence>
<proteinExistence type="predicted"/>
<keyword evidence="4" id="KW-1185">Reference proteome</keyword>
<gene>
    <name evidence="3" type="ORF">PGQ11_014718</name>
</gene>
<evidence type="ECO:0000256" key="2">
    <source>
        <dbReference type="SAM" id="MobiDB-lite"/>
    </source>
</evidence>
<accession>A0ABR2HT30</accession>
<feature type="compositionally biased region" description="Low complexity" evidence="2">
    <location>
        <begin position="65"/>
        <end position="90"/>
    </location>
</feature>
<comment type="caution">
    <text evidence="3">The sequence shown here is derived from an EMBL/GenBank/DDBJ whole genome shotgun (WGS) entry which is preliminary data.</text>
</comment>
<evidence type="ECO:0000313" key="4">
    <source>
        <dbReference type="Proteomes" id="UP001390339"/>
    </source>
</evidence>
<keyword evidence="1" id="KW-0175">Coiled coil</keyword>
<feature type="compositionally biased region" description="Basic and acidic residues" evidence="2">
    <location>
        <begin position="7"/>
        <end position="27"/>
    </location>
</feature>
<dbReference type="Proteomes" id="UP001390339">
    <property type="component" value="Unassembled WGS sequence"/>
</dbReference>
<sequence length="208" mass="23468">MPFFSSRKPEDEVVEEHHAPVHEEQHQKRGLFGSRKEHVVEEPTPVHHEEHQKRGLFGSRRERSVSPVSTTRTSTTSTSHSSSGTGRKGSILQRSFGHGNKSVELDPSIVQARERVMGAEAAEHEADRALNAARIQVREAREQVKRLELEAKEEARLAKIKQYHAAEVSKRGKQLGRTFIHFPYNYTLASFPWGTHNLLESCAIGHGI</sequence>
<feature type="compositionally biased region" description="Basic and acidic residues" evidence="2">
    <location>
        <begin position="34"/>
        <end position="64"/>
    </location>
</feature>
<dbReference type="EMBL" id="JAPCWZ010000009">
    <property type="protein sequence ID" value="KAK8852239.1"/>
    <property type="molecule type" value="Genomic_DNA"/>
</dbReference>
<name>A0ABR2HT30_9PEZI</name>